<accession>A0AAW2DCQ7</accession>
<evidence type="ECO:0000256" key="2">
    <source>
        <dbReference type="ARBA" id="ARBA00010793"/>
    </source>
</evidence>
<evidence type="ECO:0000313" key="9">
    <source>
        <dbReference type="EMBL" id="KAL0008388.1"/>
    </source>
</evidence>
<keyword evidence="8" id="KW-0472">Membrane</keyword>
<evidence type="ECO:0000256" key="1">
    <source>
        <dbReference type="ARBA" id="ARBA00004508"/>
    </source>
</evidence>
<reference evidence="9 10" key="1">
    <citation type="submission" date="2024-01" db="EMBL/GenBank/DDBJ databases">
        <title>A telomere-to-telomere, gap-free genome of sweet tea (Lithocarpus litseifolius).</title>
        <authorList>
            <person name="Zhou J."/>
        </authorList>
    </citation>
    <scope>NUCLEOTIDE SEQUENCE [LARGE SCALE GENOMIC DNA]</scope>
    <source>
        <strain evidence="9">Zhou-2022a</strain>
        <tissue evidence="9">Leaf</tissue>
    </source>
</reference>
<comment type="caution">
    <text evidence="9">The sequence shown here is derived from an EMBL/GenBank/DDBJ whole genome shotgun (WGS) entry which is preliminary data.</text>
</comment>
<name>A0AAW2DCQ7_9ROSI</name>
<keyword evidence="10" id="KW-1185">Reference proteome</keyword>
<evidence type="ECO:0000313" key="10">
    <source>
        <dbReference type="Proteomes" id="UP001459277"/>
    </source>
</evidence>
<evidence type="ECO:0000256" key="3">
    <source>
        <dbReference type="ARBA" id="ARBA00022528"/>
    </source>
</evidence>
<evidence type="ECO:0000256" key="4">
    <source>
        <dbReference type="ARBA" id="ARBA00022640"/>
    </source>
</evidence>
<keyword evidence="5" id="KW-0812">Transmembrane</keyword>
<evidence type="ECO:0000256" key="8">
    <source>
        <dbReference type="ARBA" id="ARBA00023136"/>
    </source>
</evidence>
<dbReference type="AlphaFoldDB" id="A0AAW2DCQ7"/>
<proteinExistence type="inferred from homology"/>
<dbReference type="GO" id="GO:0099402">
    <property type="term" value="P:plant organ development"/>
    <property type="evidence" value="ECO:0007669"/>
    <property type="project" value="TreeGrafter"/>
</dbReference>
<keyword evidence="6" id="KW-0809">Transit peptide</keyword>
<evidence type="ECO:0000256" key="5">
    <source>
        <dbReference type="ARBA" id="ARBA00022692"/>
    </source>
</evidence>
<keyword evidence="7" id="KW-1133">Transmembrane helix</keyword>
<comment type="subcellular location">
    <subcellularLocation>
        <location evidence="1">Plastid</location>
        <location evidence="1">Chloroplast membrane</location>
        <topology evidence="1">Multi-pass membrane protein</topology>
    </subcellularLocation>
</comment>
<evidence type="ECO:0000256" key="6">
    <source>
        <dbReference type="ARBA" id="ARBA00022946"/>
    </source>
</evidence>
<dbReference type="Pfam" id="PF11891">
    <property type="entry name" value="RETICULATA-like"/>
    <property type="match status" value="1"/>
</dbReference>
<comment type="similarity">
    <text evidence="2">Belongs to the RETICULATA family.</text>
</comment>
<dbReference type="PANTHER" id="PTHR31038:SF18">
    <property type="entry name" value="PROTEIN RETICULATA-RELATED 1, CHLOROPLASTIC"/>
    <property type="match status" value="1"/>
</dbReference>
<protein>
    <submittedName>
        <fullName evidence="9">Uncharacterized protein</fullName>
    </submittedName>
</protein>
<keyword evidence="4" id="KW-0934">Plastid</keyword>
<keyword evidence="3" id="KW-0150">Chloroplast</keyword>
<organism evidence="9 10">
    <name type="scientific">Lithocarpus litseifolius</name>
    <dbReference type="NCBI Taxonomy" id="425828"/>
    <lineage>
        <taxon>Eukaryota</taxon>
        <taxon>Viridiplantae</taxon>
        <taxon>Streptophyta</taxon>
        <taxon>Embryophyta</taxon>
        <taxon>Tracheophyta</taxon>
        <taxon>Spermatophyta</taxon>
        <taxon>Magnoliopsida</taxon>
        <taxon>eudicotyledons</taxon>
        <taxon>Gunneridae</taxon>
        <taxon>Pentapetalae</taxon>
        <taxon>rosids</taxon>
        <taxon>fabids</taxon>
        <taxon>Fagales</taxon>
        <taxon>Fagaceae</taxon>
        <taxon>Lithocarpus</taxon>
    </lineage>
</organism>
<dbReference type="PANTHER" id="PTHR31038">
    <property type="entry name" value="EXPRESSED PROTEIN-RELATED"/>
    <property type="match status" value="1"/>
</dbReference>
<dbReference type="GO" id="GO:0009706">
    <property type="term" value="C:chloroplast inner membrane"/>
    <property type="evidence" value="ECO:0007669"/>
    <property type="project" value="TreeGrafter"/>
</dbReference>
<dbReference type="InterPro" id="IPR021825">
    <property type="entry name" value="RETICULATA-related"/>
</dbReference>
<dbReference type="Proteomes" id="UP001459277">
    <property type="component" value="Unassembled WGS sequence"/>
</dbReference>
<sequence>MICPHWDIQVFSSGFEAERPGCRFSAKQRIATYFYKGVLYESVGFGCGLIGQGIANMIMNAKRLGFVSFHFIQSAGGMFEQVSIVLAYSRMLDVAKMVFL</sequence>
<gene>
    <name evidence="9" type="ORF">SO802_009890</name>
</gene>
<evidence type="ECO:0000256" key="7">
    <source>
        <dbReference type="ARBA" id="ARBA00022989"/>
    </source>
</evidence>
<dbReference type="EMBL" id="JAZDWU010000003">
    <property type="protein sequence ID" value="KAL0008388.1"/>
    <property type="molecule type" value="Genomic_DNA"/>
</dbReference>